<evidence type="ECO:0000313" key="1">
    <source>
        <dbReference type="EMBL" id="VEJ35980.1"/>
    </source>
</evidence>
<accession>A0A448V2C8</accession>
<gene>
    <name evidence="1" type="ORF">NCTC13079_01171</name>
</gene>
<dbReference type="Proteomes" id="UP000269544">
    <property type="component" value="Chromosome"/>
</dbReference>
<protein>
    <submittedName>
        <fullName evidence="1">Uncharacterized protein</fullName>
    </submittedName>
</protein>
<proteinExistence type="predicted"/>
<sequence>MEESRRLPYLQTGDVFISSSHLGRTTFARIRMARTTSPHTENPFDELKKVKTASQDQLLKAAAELFPISTANDILAVLPELEKRGLSFTREGLISALDQLAEEGKIQRSVDFLGNSKYEMVE</sequence>
<dbReference type="KEGG" id="piv:NCTC13079_01171"/>
<reference evidence="1 2" key="1">
    <citation type="submission" date="2018-12" db="EMBL/GenBank/DDBJ databases">
        <authorList>
            <consortium name="Pathogen Informatics"/>
        </authorList>
    </citation>
    <scope>NUCLEOTIDE SEQUENCE [LARGE SCALE GENOMIC DNA]</scope>
    <source>
        <strain evidence="1 2">NCTC13079</strain>
    </source>
</reference>
<dbReference type="OrthoDB" id="9806951at2"/>
<name>A0A448V2C8_9FIRM</name>
<organism evidence="1 2">
    <name type="scientific">Aedoeadaptatus ivorii</name>
    <dbReference type="NCBI Taxonomy" id="54006"/>
    <lineage>
        <taxon>Bacteria</taxon>
        <taxon>Bacillati</taxon>
        <taxon>Bacillota</taxon>
        <taxon>Tissierellia</taxon>
        <taxon>Tissierellales</taxon>
        <taxon>Peptoniphilaceae</taxon>
        <taxon>Aedoeadaptatus</taxon>
    </lineage>
</organism>
<keyword evidence="2" id="KW-1185">Reference proteome</keyword>
<dbReference type="EMBL" id="LR134523">
    <property type="protein sequence ID" value="VEJ35980.1"/>
    <property type="molecule type" value="Genomic_DNA"/>
</dbReference>
<dbReference type="AlphaFoldDB" id="A0A448V2C8"/>
<evidence type="ECO:0000313" key="2">
    <source>
        <dbReference type="Proteomes" id="UP000269544"/>
    </source>
</evidence>
<dbReference type="RefSeq" id="WP_126465728.1">
    <property type="nucleotide sequence ID" value="NZ_LR134523.1"/>
</dbReference>